<evidence type="ECO:0000313" key="2">
    <source>
        <dbReference type="Proteomes" id="UP000298663"/>
    </source>
</evidence>
<dbReference type="EMBL" id="AZBU02000004">
    <property type="protein sequence ID" value="TKR83228.1"/>
    <property type="molecule type" value="Genomic_DNA"/>
</dbReference>
<name>A0A4U5NJA5_STECR</name>
<gene>
    <name evidence="1" type="ORF">L596_016852</name>
</gene>
<sequence>MGEVTKDLGDLIGPRCENTVASILIDTPDGDIGSTSNHWIREHTFYNYSKPFIFLVDANGFKNSSEIGTPNYPYFPEIVEALAEKNSKEERLKILKEHWLSQIVHLAYFHVEYS</sequence>
<dbReference type="AlphaFoldDB" id="A0A4U5NJA5"/>
<evidence type="ECO:0000313" key="1">
    <source>
        <dbReference type="EMBL" id="TKR83228.1"/>
    </source>
</evidence>
<reference evidence="1 2" key="2">
    <citation type="journal article" date="2019" name="G3 (Bethesda)">
        <title>Hybrid Assembly of the Genome of the Entomopathogenic Nematode Steinernema carpocapsae Identifies the X-Chromosome.</title>
        <authorList>
            <person name="Serra L."/>
            <person name="Macchietto M."/>
            <person name="Macias-Munoz A."/>
            <person name="McGill C.J."/>
            <person name="Rodriguez I.M."/>
            <person name="Rodriguez B."/>
            <person name="Murad R."/>
            <person name="Mortazavi A."/>
        </authorList>
    </citation>
    <scope>NUCLEOTIDE SEQUENCE [LARGE SCALE GENOMIC DNA]</scope>
    <source>
        <strain evidence="1 2">ALL</strain>
    </source>
</reference>
<dbReference type="Proteomes" id="UP000298663">
    <property type="component" value="Unassembled WGS sequence"/>
</dbReference>
<comment type="caution">
    <text evidence="1">The sequence shown here is derived from an EMBL/GenBank/DDBJ whole genome shotgun (WGS) entry which is preliminary data.</text>
</comment>
<accession>A0A4U5NJA5</accession>
<organism evidence="1 2">
    <name type="scientific">Steinernema carpocapsae</name>
    <name type="common">Entomopathogenic nematode</name>
    <dbReference type="NCBI Taxonomy" id="34508"/>
    <lineage>
        <taxon>Eukaryota</taxon>
        <taxon>Metazoa</taxon>
        <taxon>Ecdysozoa</taxon>
        <taxon>Nematoda</taxon>
        <taxon>Chromadorea</taxon>
        <taxon>Rhabditida</taxon>
        <taxon>Tylenchina</taxon>
        <taxon>Panagrolaimomorpha</taxon>
        <taxon>Strongyloidoidea</taxon>
        <taxon>Steinernematidae</taxon>
        <taxon>Steinernema</taxon>
    </lineage>
</organism>
<protein>
    <submittedName>
        <fullName evidence="1">Uncharacterized protein</fullName>
    </submittedName>
</protein>
<reference evidence="1 2" key="1">
    <citation type="journal article" date="2015" name="Genome Biol.">
        <title>Comparative genomics of Steinernema reveals deeply conserved gene regulatory networks.</title>
        <authorList>
            <person name="Dillman A.R."/>
            <person name="Macchietto M."/>
            <person name="Porter C.F."/>
            <person name="Rogers A."/>
            <person name="Williams B."/>
            <person name="Antoshechkin I."/>
            <person name="Lee M.M."/>
            <person name="Goodwin Z."/>
            <person name="Lu X."/>
            <person name="Lewis E.E."/>
            <person name="Goodrich-Blair H."/>
            <person name="Stock S.P."/>
            <person name="Adams B.J."/>
            <person name="Sternberg P.W."/>
            <person name="Mortazavi A."/>
        </authorList>
    </citation>
    <scope>NUCLEOTIDE SEQUENCE [LARGE SCALE GENOMIC DNA]</scope>
    <source>
        <strain evidence="1 2">ALL</strain>
    </source>
</reference>
<keyword evidence="2" id="KW-1185">Reference proteome</keyword>
<proteinExistence type="predicted"/>